<keyword evidence="4 11" id="KW-0479">Metal-binding</keyword>
<dbReference type="Proteomes" id="UP001331761">
    <property type="component" value="Unassembled WGS sequence"/>
</dbReference>
<dbReference type="PANTHER" id="PTHR12743">
    <property type="entry name" value="CYTOCHROME C1 HEME LYASE"/>
    <property type="match status" value="1"/>
</dbReference>
<evidence type="ECO:0000256" key="1">
    <source>
        <dbReference type="ARBA" id="ARBA00004273"/>
    </source>
</evidence>
<keyword evidence="8 11" id="KW-0472">Membrane</keyword>
<feature type="non-terminal residue" evidence="13">
    <location>
        <position position="145"/>
    </location>
</feature>
<evidence type="ECO:0000256" key="12">
    <source>
        <dbReference type="SAM" id="MobiDB-lite"/>
    </source>
</evidence>
<evidence type="ECO:0000313" key="13">
    <source>
        <dbReference type="EMBL" id="KAK5979436.1"/>
    </source>
</evidence>
<protein>
    <recommendedName>
        <fullName evidence="11">Holocytochrome c-type synthase</fullName>
        <ecNumber evidence="11">4.4.1.17</ecNumber>
    </recommendedName>
</protein>
<comment type="catalytic activity">
    <reaction evidence="10">
        <text>holo-[cytochrome c] = apo-[cytochrome c] + heme b</text>
        <dbReference type="Rhea" id="RHEA:22648"/>
        <dbReference type="Rhea" id="RHEA-COMP:10725"/>
        <dbReference type="Rhea" id="RHEA-COMP:10726"/>
        <dbReference type="ChEBI" id="CHEBI:29950"/>
        <dbReference type="ChEBI" id="CHEBI:60344"/>
        <dbReference type="ChEBI" id="CHEBI:83739"/>
        <dbReference type="EC" id="4.4.1.17"/>
    </reaction>
    <physiologicalReaction direction="right-to-left" evidence="10">
        <dbReference type="Rhea" id="RHEA:22650"/>
    </physiologicalReaction>
</comment>
<feature type="region of interest" description="Disordered" evidence="12">
    <location>
        <begin position="85"/>
        <end position="130"/>
    </location>
</feature>
<evidence type="ECO:0000256" key="9">
    <source>
        <dbReference type="ARBA" id="ARBA00023239"/>
    </source>
</evidence>
<comment type="similarity">
    <text evidence="2 11">Belongs to the cytochrome c-type heme lyase family.</text>
</comment>
<name>A0AAN8FIE1_TRICO</name>
<evidence type="ECO:0000256" key="3">
    <source>
        <dbReference type="ARBA" id="ARBA00022617"/>
    </source>
</evidence>
<dbReference type="PANTHER" id="PTHR12743:SF0">
    <property type="entry name" value="HOLOCYTOCHROME C-TYPE SYNTHASE"/>
    <property type="match status" value="1"/>
</dbReference>
<evidence type="ECO:0000256" key="5">
    <source>
        <dbReference type="ARBA" id="ARBA00022792"/>
    </source>
</evidence>
<comment type="function">
    <text evidence="11">Lyase that catalyzes the covalent linking of the heme group to the cytochrome C apoprotein to produce the mature functional cytochrome.</text>
</comment>
<accession>A0AAN8FIE1</accession>
<sequence>MIRCCRFSTMGSGQSSEAQKVLPGECSEHAECGRKHGDGGPIIMSEAERLKHARRSMARAGGDEGGCPKATVTQQAAGDSCGGCPVGGDGKISPLNNELEHPNQKPAPDQPFPLPLTREKSTIPKAGTNDTWTYPSPQMFWNAML</sequence>
<dbReference type="EMBL" id="WIXE01008362">
    <property type="protein sequence ID" value="KAK5979436.1"/>
    <property type="molecule type" value="Genomic_DNA"/>
</dbReference>
<keyword evidence="7 11" id="KW-0496">Mitochondrion</keyword>
<evidence type="ECO:0000256" key="6">
    <source>
        <dbReference type="ARBA" id="ARBA00023004"/>
    </source>
</evidence>
<keyword evidence="9 11" id="KW-0456">Lyase</keyword>
<dbReference type="GO" id="GO:0004408">
    <property type="term" value="F:holocytochrome-c synthase activity"/>
    <property type="evidence" value="ECO:0007669"/>
    <property type="project" value="UniProtKB-EC"/>
</dbReference>
<comment type="caution">
    <text evidence="13">The sequence shown here is derived from an EMBL/GenBank/DDBJ whole genome shotgun (WGS) entry which is preliminary data.</text>
</comment>
<keyword evidence="6 11" id="KW-0408">Iron</keyword>
<evidence type="ECO:0000256" key="11">
    <source>
        <dbReference type="RuleBase" id="RU363130"/>
    </source>
</evidence>
<dbReference type="GO" id="GO:0005743">
    <property type="term" value="C:mitochondrial inner membrane"/>
    <property type="evidence" value="ECO:0007669"/>
    <property type="project" value="UniProtKB-SubCell"/>
</dbReference>
<evidence type="ECO:0000313" key="14">
    <source>
        <dbReference type="Proteomes" id="UP001331761"/>
    </source>
</evidence>
<evidence type="ECO:0000256" key="8">
    <source>
        <dbReference type="ARBA" id="ARBA00023136"/>
    </source>
</evidence>
<organism evidence="13 14">
    <name type="scientific">Trichostrongylus colubriformis</name>
    <name type="common">Black scour worm</name>
    <dbReference type="NCBI Taxonomy" id="6319"/>
    <lineage>
        <taxon>Eukaryota</taxon>
        <taxon>Metazoa</taxon>
        <taxon>Ecdysozoa</taxon>
        <taxon>Nematoda</taxon>
        <taxon>Chromadorea</taxon>
        <taxon>Rhabditida</taxon>
        <taxon>Rhabditina</taxon>
        <taxon>Rhabditomorpha</taxon>
        <taxon>Strongyloidea</taxon>
        <taxon>Trichostrongylidae</taxon>
        <taxon>Trichostrongylus</taxon>
    </lineage>
</organism>
<evidence type="ECO:0000256" key="7">
    <source>
        <dbReference type="ARBA" id="ARBA00023128"/>
    </source>
</evidence>
<dbReference type="EC" id="4.4.1.17" evidence="11"/>
<evidence type="ECO:0000256" key="10">
    <source>
        <dbReference type="ARBA" id="ARBA00023944"/>
    </source>
</evidence>
<keyword evidence="14" id="KW-1185">Reference proteome</keyword>
<evidence type="ECO:0000256" key="2">
    <source>
        <dbReference type="ARBA" id="ARBA00007255"/>
    </source>
</evidence>
<dbReference type="GO" id="GO:0046872">
    <property type="term" value="F:metal ion binding"/>
    <property type="evidence" value="ECO:0007669"/>
    <property type="project" value="UniProtKB-KW"/>
</dbReference>
<evidence type="ECO:0000256" key="4">
    <source>
        <dbReference type="ARBA" id="ARBA00022723"/>
    </source>
</evidence>
<keyword evidence="3 11" id="KW-0349">Heme</keyword>
<reference evidence="13 14" key="1">
    <citation type="submission" date="2019-10" db="EMBL/GenBank/DDBJ databases">
        <title>Assembly and Annotation for the nematode Trichostrongylus colubriformis.</title>
        <authorList>
            <person name="Martin J."/>
        </authorList>
    </citation>
    <scope>NUCLEOTIDE SEQUENCE [LARGE SCALE GENOMIC DNA]</scope>
    <source>
        <strain evidence="13">G859</strain>
        <tissue evidence="13">Whole worm</tissue>
    </source>
</reference>
<keyword evidence="5 11" id="KW-0999">Mitochondrion inner membrane</keyword>
<dbReference type="Pfam" id="PF01265">
    <property type="entry name" value="Cyto_heme_lyase"/>
    <property type="match status" value="1"/>
</dbReference>
<comment type="subcellular location">
    <subcellularLocation>
        <location evidence="1 11">Mitochondrion inner membrane</location>
    </subcellularLocation>
</comment>
<gene>
    <name evidence="13" type="ORF">GCK32_007095</name>
</gene>
<proteinExistence type="inferred from homology"/>
<dbReference type="InterPro" id="IPR000511">
    <property type="entry name" value="Holocyt_c/c1_synthase"/>
</dbReference>
<dbReference type="AlphaFoldDB" id="A0AAN8FIE1"/>